<keyword evidence="1" id="KW-0812">Transmembrane</keyword>
<comment type="caution">
    <text evidence="2">The sequence shown here is derived from an EMBL/GenBank/DDBJ whole genome shotgun (WGS) entry which is preliminary data.</text>
</comment>
<evidence type="ECO:0000313" key="2">
    <source>
        <dbReference type="EMBL" id="NME71799.1"/>
    </source>
</evidence>
<dbReference type="AlphaFoldDB" id="A0A7X9S057"/>
<sequence>MNKKTVQILLGTLVVLLIGGGAYFYFQNEAPEMTFIKLKRSIDNKDLETFNQCVDADQVINSVIDQYIAYMTTKNNGELDIATGLIAFMRPSIIEMVKQEVKNSIEQGKINIPTEMSISAEVLGLMTLANGDGANFKGTKDRKVSENQAEITFEVLLDGATETNDVLVKFRKTPNGWQIYDVLNLGPLVDTYVKTQQQ</sequence>
<accession>A0A7X9S057</accession>
<protein>
    <recommendedName>
        <fullName evidence="4">DUF2939 domain-containing protein</fullName>
    </recommendedName>
</protein>
<evidence type="ECO:0000256" key="1">
    <source>
        <dbReference type="SAM" id="Phobius"/>
    </source>
</evidence>
<keyword evidence="1" id="KW-1133">Transmembrane helix</keyword>
<organism evidence="2 3">
    <name type="scientific">Flammeovirga aprica JL-4</name>
    <dbReference type="NCBI Taxonomy" id="694437"/>
    <lineage>
        <taxon>Bacteria</taxon>
        <taxon>Pseudomonadati</taxon>
        <taxon>Bacteroidota</taxon>
        <taxon>Cytophagia</taxon>
        <taxon>Cytophagales</taxon>
        <taxon>Flammeovirgaceae</taxon>
        <taxon>Flammeovirga</taxon>
    </lineage>
</organism>
<dbReference type="EMBL" id="JABANE010000115">
    <property type="protein sequence ID" value="NME71799.1"/>
    <property type="molecule type" value="Genomic_DNA"/>
</dbReference>
<reference evidence="2 3" key="1">
    <citation type="submission" date="2020-04" db="EMBL/GenBank/DDBJ databases">
        <title>Flammeovirga sp. SR4, a novel species isolated from seawater.</title>
        <authorList>
            <person name="Wang X."/>
        </authorList>
    </citation>
    <scope>NUCLEOTIDE SEQUENCE [LARGE SCALE GENOMIC DNA]</scope>
    <source>
        <strain evidence="2 3">ATCC 23126</strain>
    </source>
</reference>
<dbReference type="Proteomes" id="UP000576082">
    <property type="component" value="Unassembled WGS sequence"/>
</dbReference>
<gene>
    <name evidence="2" type="ORF">HHU12_27790</name>
</gene>
<evidence type="ECO:0008006" key="4">
    <source>
        <dbReference type="Google" id="ProtNLM"/>
    </source>
</evidence>
<proteinExistence type="predicted"/>
<name>A0A7X9S057_9BACT</name>
<feature type="transmembrane region" description="Helical" evidence="1">
    <location>
        <begin position="6"/>
        <end position="26"/>
    </location>
</feature>
<dbReference type="RefSeq" id="WP_169660005.1">
    <property type="nucleotide sequence ID" value="NZ_JABANE010000115.1"/>
</dbReference>
<keyword evidence="1" id="KW-0472">Membrane</keyword>
<keyword evidence="3" id="KW-1185">Reference proteome</keyword>
<evidence type="ECO:0000313" key="3">
    <source>
        <dbReference type="Proteomes" id="UP000576082"/>
    </source>
</evidence>